<dbReference type="Proteomes" id="UP000789739">
    <property type="component" value="Unassembled WGS sequence"/>
</dbReference>
<comment type="caution">
    <text evidence="1">The sequence shown here is derived from an EMBL/GenBank/DDBJ whole genome shotgun (WGS) entry which is preliminary data.</text>
</comment>
<gene>
    <name evidence="1" type="ORF">PBRASI_LOCUS11034</name>
</gene>
<dbReference type="EMBL" id="CAJVPI010004190">
    <property type="protein sequence ID" value="CAG8665747.1"/>
    <property type="molecule type" value="Genomic_DNA"/>
</dbReference>
<feature type="non-terminal residue" evidence="1">
    <location>
        <position position="83"/>
    </location>
</feature>
<name>A0A9N9HDJ6_9GLOM</name>
<evidence type="ECO:0000313" key="2">
    <source>
        <dbReference type="Proteomes" id="UP000789739"/>
    </source>
</evidence>
<keyword evidence="2" id="KW-1185">Reference proteome</keyword>
<dbReference type="OrthoDB" id="2423006at2759"/>
<accession>A0A9N9HDJ6</accession>
<proteinExistence type="predicted"/>
<protein>
    <submittedName>
        <fullName evidence="1">7191_t:CDS:1</fullName>
    </submittedName>
</protein>
<evidence type="ECO:0000313" key="1">
    <source>
        <dbReference type="EMBL" id="CAG8665747.1"/>
    </source>
</evidence>
<reference evidence="1" key="1">
    <citation type="submission" date="2021-06" db="EMBL/GenBank/DDBJ databases">
        <authorList>
            <person name="Kallberg Y."/>
            <person name="Tangrot J."/>
            <person name="Rosling A."/>
        </authorList>
    </citation>
    <scope>NUCLEOTIDE SEQUENCE</scope>
    <source>
        <strain evidence="1">BR232B</strain>
    </source>
</reference>
<sequence length="83" mass="9666">VYDCYNEWMANEVHQLTPAGHIQKTSYATVAQWVKESWDNVDSNLIRKAFKCCGILVNMDGTEDELVFDYEGLVKENSEKFWL</sequence>
<organism evidence="1 2">
    <name type="scientific">Paraglomus brasilianum</name>
    <dbReference type="NCBI Taxonomy" id="144538"/>
    <lineage>
        <taxon>Eukaryota</taxon>
        <taxon>Fungi</taxon>
        <taxon>Fungi incertae sedis</taxon>
        <taxon>Mucoromycota</taxon>
        <taxon>Glomeromycotina</taxon>
        <taxon>Glomeromycetes</taxon>
        <taxon>Paraglomerales</taxon>
        <taxon>Paraglomeraceae</taxon>
        <taxon>Paraglomus</taxon>
    </lineage>
</organism>
<dbReference type="AlphaFoldDB" id="A0A9N9HDJ6"/>